<accession>A0AAD6JD17</accession>
<dbReference type="InterPro" id="IPR014743">
    <property type="entry name" value="Cl-channel_core"/>
</dbReference>
<evidence type="ECO:0000256" key="7">
    <source>
        <dbReference type="ARBA" id="ARBA00023173"/>
    </source>
</evidence>
<name>A0AAD6JD17_9ROSI</name>
<dbReference type="EMBL" id="JAPFFJ010000018">
    <property type="protein sequence ID" value="KAJ6402744.1"/>
    <property type="molecule type" value="Genomic_DNA"/>
</dbReference>
<keyword evidence="4" id="KW-1133">Transmembrane helix</keyword>
<protein>
    <submittedName>
        <fullName evidence="12">Uncharacterized protein</fullName>
    </submittedName>
</protein>
<dbReference type="InterPro" id="IPR050368">
    <property type="entry name" value="ClC-type_chloride_channel"/>
</dbReference>
<feature type="chain" id="PRO_5042208899" evidence="11">
    <location>
        <begin position="18"/>
        <end position="142"/>
    </location>
</feature>
<reference evidence="12 13" key="1">
    <citation type="journal article" date="2023" name="Int. J. Mol. Sci.">
        <title>De Novo Assembly and Annotation of 11 Diverse Shrub Willow (Salix) Genomes Reveals Novel Gene Organization in Sex-Linked Regions.</title>
        <authorList>
            <person name="Hyden B."/>
            <person name="Feng K."/>
            <person name="Yates T.B."/>
            <person name="Jawdy S."/>
            <person name="Cereghino C."/>
            <person name="Smart L.B."/>
            <person name="Muchero W."/>
        </authorList>
    </citation>
    <scope>NUCLEOTIDE SEQUENCE [LARGE SCALE GENOMIC DNA]</scope>
    <source>
        <tissue evidence="12">Shoot tip</tissue>
    </source>
</reference>
<dbReference type="GO" id="GO:0009535">
    <property type="term" value="C:chloroplast thylakoid membrane"/>
    <property type="evidence" value="ECO:0007669"/>
    <property type="project" value="TreeGrafter"/>
</dbReference>
<evidence type="ECO:0000256" key="9">
    <source>
        <dbReference type="ARBA" id="ARBA00023303"/>
    </source>
</evidence>
<dbReference type="PANTHER" id="PTHR43427">
    <property type="entry name" value="CHLORIDE CHANNEL PROTEIN CLC-E"/>
    <property type="match status" value="1"/>
</dbReference>
<evidence type="ECO:0000256" key="6">
    <source>
        <dbReference type="ARBA" id="ARBA00023136"/>
    </source>
</evidence>
<organism evidence="12 13">
    <name type="scientific">Salix udensis</name>
    <dbReference type="NCBI Taxonomy" id="889485"/>
    <lineage>
        <taxon>Eukaryota</taxon>
        <taxon>Viridiplantae</taxon>
        <taxon>Streptophyta</taxon>
        <taxon>Embryophyta</taxon>
        <taxon>Tracheophyta</taxon>
        <taxon>Spermatophyta</taxon>
        <taxon>Magnoliopsida</taxon>
        <taxon>eudicotyledons</taxon>
        <taxon>Gunneridae</taxon>
        <taxon>Pentapetalae</taxon>
        <taxon>rosids</taxon>
        <taxon>fabids</taxon>
        <taxon>Malpighiales</taxon>
        <taxon>Salicaceae</taxon>
        <taxon>Saliceae</taxon>
        <taxon>Salix</taxon>
    </lineage>
</organism>
<keyword evidence="6" id="KW-0472">Membrane</keyword>
<keyword evidence="3" id="KW-0812">Transmembrane</keyword>
<comment type="caution">
    <text evidence="12">The sequence shown here is derived from an EMBL/GenBank/DDBJ whole genome shotgun (WGS) entry which is preliminary data.</text>
</comment>
<evidence type="ECO:0000256" key="3">
    <source>
        <dbReference type="ARBA" id="ARBA00022692"/>
    </source>
</evidence>
<proteinExistence type="predicted"/>
<keyword evidence="8" id="KW-0868">Chloride</keyword>
<keyword evidence="9" id="KW-0407">Ion channel</keyword>
<keyword evidence="5" id="KW-0406">Ion transport</keyword>
<keyword evidence="2" id="KW-0813">Transport</keyword>
<dbReference type="Gene3D" id="1.10.3080.10">
    <property type="entry name" value="Clc chloride channel"/>
    <property type="match status" value="1"/>
</dbReference>
<dbReference type="GO" id="GO:0005254">
    <property type="term" value="F:chloride channel activity"/>
    <property type="evidence" value="ECO:0007669"/>
    <property type="project" value="UniProtKB-KW"/>
</dbReference>
<keyword evidence="13" id="KW-1185">Reference proteome</keyword>
<dbReference type="AlphaFoldDB" id="A0AAD6JD17"/>
<dbReference type="Pfam" id="PF00654">
    <property type="entry name" value="Voltage_CLC"/>
    <property type="match status" value="1"/>
</dbReference>
<dbReference type="InterPro" id="IPR001807">
    <property type="entry name" value="ClC"/>
</dbReference>
<dbReference type="PANTHER" id="PTHR43427:SF6">
    <property type="entry name" value="CHLORIDE CHANNEL PROTEIN CLC-E"/>
    <property type="match status" value="1"/>
</dbReference>
<evidence type="ECO:0000256" key="4">
    <source>
        <dbReference type="ARBA" id="ARBA00022989"/>
    </source>
</evidence>
<feature type="signal peptide" evidence="11">
    <location>
        <begin position="1"/>
        <end position="17"/>
    </location>
</feature>
<keyword evidence="7" id="KW-0869">Chloride channel</keyword>
<evidence type="ECO:0000256" key="1">
    <source>
        <dbReference type="ARBA" id="ARBA00004141"/>
    </source>
</evidence>
<evidence type="ECO:0000256" key="10">
    <source>
        <dbReference type="SAM" id="MobiDB-lite"/>
    </source>
</evidence>
<evidence type="ECO:0000256" key="8">
    <source>
        <dbReference type="ARBA" id="ARBA00023214"/>
    </source>
</evidence>
<dbReference type="GO" id="GO:0034707">
    <property type="term" value="C:chloride channel complex"/>
    <property type="evidence" value="ECO:0007669"/>
    <property type="project" value="UniProtKB-KW"/>
</dbReference>
<evidence type="ECO:0000313" key="12">
    <source>
        <dbReference type="EMBL" id="KAJ6402744.1"/>
    </source>
</evidence>
<gene>
    <name evidence="12" type="ORF">OIU84_014782</name>
</gene>
<feature type="region of interest" description="Disordered" evidence="10">
    <location>
        <begin position="109"/>
        <end position="142"/>
    </location>
</feature>
<evidence type="ECO:0000256" key="11">
    <source>
        <dbReference type="SAM" id="SignalP"/>
    </source>
</evidence>
<keyword evidence="11" id="KW-0732">Signal</keyword>
<evidence type="ECO:0000256" key="2">
    <source>
        <dbReference type="ARBA" id="ARBA00022448"/>
    </source>
</evidence>
<comment type="subcellular location">
    <subcellularLocation>
        <location evidence="1">Membrane</location>
        <topology evidence="1">Multi-pass membrane protein</topology>
    </subcellularLocation>
</comment>
<dbReference type="SUPFAM" id="SSF81340">
    <property type="entry name" value="Clc chloride channel"/>
    <property type="match status" value="1"/>
</dbReference>
<dbReference type="Proteomes" id="UP001162972">
    <property type="component" value="Chromosome 4"/>
</dbReference>
<sequence>MFLAAVKINFSFLKTLADCFTFGTGNSPGTEGPSIETGGSVAKGIASVFDQHNSNQTELSLLAAGSLLVCFSHLSFSNTASILENLKRNAGFNAAVAGCFFAVETVLRPSPTDSSASNAELGRGYEPSFKVPEHDFPSPSGK</sequence>
<evidence type="ECO:0000313" key="13">
    <source>
        <dbReference type="Proteomes" id="UP001162972"/>
    </source>
</evidence>
<evidence type="ECO:0000256" key="5">
    <source>
        <dbReference type="ARBA" id="ARBA00023065"/>
    </source>
</evidence>